<organism evidence="1 2">
    <name type="scientific">Malaciobacter pacificus</name>
    <dbReference type="NCBI Taxonomy" id="1080223"/>
    <lineage>
        <taxon>Bacteria</taxon>
        <taxon>Pseudomonadati</taxon>
        <taxon>Campylobacterota</taxon>
        <taxon>Epsilonproteobacteria</taxon>
        <taxon>Campylobacterales</taxon>
        <taxon>Arcobacteraceae</taxon>
        <taxon>Malaciobacter</taxon>
    </lineage>
</organism>
<dbReference type="SUPFAM" id="SSF117916">
    <property type="entry name" value="Fe-S cluster assembly (FSCA) domain-like"/>
    <property type="match status" value="1"/>
</dbReference>
<dbReference type="PANTHER" id="PTHR42831">
    <property type="entry name" value="FE-S PROTEIN MATURATION AUXILIARY FACTOR YITW"/>
    <property type="match status" value="1"/>
</dbReference>
<dbReference type="KEGG" id="apai:APAC_0674"/>
<reference evidence="1 2" key="1">
    <citation type="submission" date="2019-09" db="EMBL/GenBank/DDBJ databases">
        <title>Complete genome sequencing of four Arcobacter species reveals a diverse suite of mobile elements.</title>
        <authorList>
            <person name="Miller W.G."/>
            <person name="Yee E."/>
            <person name="Bono J.L."/>
        </authorList>
    </citation>
    <scope>NUCLEOTIDE SEQUENCE [LARGE SCALE GENOMIC DNA]</scope>
    <source>
        <strain evidence="1 2">LMG 26638</strain>
    </source>
</reference>
<dbReference type="AlphaFoldDB" id="A0A5C2H496"/>
<evidence type="ECO:0000313" key="1">
    <source>
        <dbReference type="EMBL" id="QEP33820.1"/>
    </source>
</evidence>
<proteinExistence type="predicted"/>
<dbReference type="InterPro" id="IPR002744">
    <property type="entry name" value="MIP18-like"/>
</dbReference>
<dbReference type="EMBL" id="CP035928">
    <property type="protein sequence ID" value="QEP33820.1"/>
    <property type="molecule type" value="Genomic_DNA"/>
</dbReference>
<reference evidence="1 2" key="3">
    <citation type="submission" date="2019-09" db="EMBL/GenBank/DDBJ databases">
        <title>Taxonomic note: a critical rebuttal of the proposed division of the genus Arcobacter into six genera, emended descriptions of Arcobacter anaerophilus and the genus Arcobacter, and an assessment of genus-level boundaries for Epsilonproteobacteria using in silico genomic comparator tools.</title>
        <authorList>
            <person name="On S.L.W."/>
            <person name="Miller W.G."/>
            <person name="Biggs P."/>
            <person name="Cornelius A."/>
            <person name="Vandamme P."/>
        </authorList>
    </citation>
    <scope>NUCLEOTIDE SEQUENCE [LARGE SCALE GENOMIC DNA]</scope>
    <source>
        <strain evidence="1 2">LMG 26638</strain>
    </source>
</reference>
<dbReference type="InterPro" id="IPR034904">
    <property type="entry name" value="FSCA_dom_sf"/>
</dbReference>
<reference evidence="2" key="2">
    <citation type="submission" date="2019-09" db="EMBL/GenBank/DDBJ databases">
        <title>Complete genome sequencing of four Arcobacter species reveals a diverse suite of mobile elements.</title>
        <authorList>
            <person name="On S.L.W."/>
            <person name="Miller W.G."/>
            <person name="Biggs P."/>
            <person name="Cornelius A."/>
            <person name="Vandamme P."/>
        </authorList>
    </citation>
    <scope>NUCLEOTIDE SEQUENCE [LARGE SCALE GENOMIC DNA]</scope>
    <source>
        <strain evidence="2">LMG 26638</strain>
    </source>
</reference>
<protein>
    <submittedName>
        <fullName evidence="1">[Fe-S] cluster assembly protein</fullName>
    </submittedName>
</protein>
<sequence length="115" mass="12927">MSTNFDKDEIKEKIIKNLKNVFDPEIPANIYDLGLIYNIDLQEKGNYLHCVIEMTLTSPACPVAESLVEQVRYVTLAVDEVDEAKVNLTFTPPWSPELMTEEAREIMGASGAAMF</sequence>
<dbReference type="Proteomes" id="UP000322726">
    <property type="component" value="Chromosome"/>
</dbReference>
<dbReference type="PANTHER" id="PTHR42831:SF1">
    <property type="entry name" value="FE-S PROTEIN MATURATION AUXILIARY FACTOR YITW"/>
    <property type="match status" value="1"/>
</dbReference>
<dbReference type="OrthoDB" id="9805360at2"/>
<dbReference type="Gene3D" id="3.30.300.130">
    <property type="entry name" value="Fe-S cluster assembly (FSCA)"/>
    <property type="match status" value="1"/>
</dbReference>
<accession>A0A5C2H496</accession>
<gene>
    <name evidence="1" type="primary">sufT</name>
    <name evidence="1" type="ORF">APAC_0674</name>
</gene>
<dbReference type="Pfam" id="PF01883">
    <property type="entry name" value="FeS_assembly_P"/>
    <property type="match status" value="1"/>
</dbReference>
<evidence type="ECO:0000313" key="2">
    <source>
        <dbReference type="Proteomes" id="UP000322726"/>
    </source>
</evidence>
<dbReference type="RefSeq" id="WP_130232777.1">
    <property type="nucleotide sequence ID" value="NZ_BMEF01000004.1"/>
</dbReference>
<keyword evidence="2" id="KW-1185">Reference proteome</keyword>
<dbReference type="InterPro" id="IPR052339">
    <property type="entry name" value="Fe-S_Maturation_MIP18"/>
</dbReference>
<name>A0A5C2H496_9BACT</name>